<gene>
    <name evidence="1" type="ORF">Amon01_000096700</name>
</gene>
<evidence type="ECO:0000313" key="1">
    <source>
        <dbReference type="EMBL" id="GMG20090.1"/>
    </source>
</evidence>
<reference evidence="1" key="1">
    <citation type="submission" date="2023-04" db="EMBL/GenBank/DDBJ databases">
        <title>Ambrosiozyma monospora NBRC 1965.</title>
        <authorList>
            <person name="Ichikawa N."/>
            <person name="Sato H."/>
            <person name="Tonouchi N."/>
        </authorList>
    </citation>
    <scope>NUCLEOTIDE SEQUENCE</scope>
    <source>
        <strain evidence="1">NBRC 1965</strain>
    </source>
</reference>
<comment type="caution">
    <text evidence="1">The sequence shown here is derived from an EMBL/GenBank/DDBJ whole genome shotgun (WGS) entry which is preliminary data.</text>
</comment>
<organism evidence="1 2">
    <name type="scientific">Ambrosiozyma monospora</name>
    <name type="common">Yeast</name>
    <name type="synonym">Endomycopsis monosporus</name>
    <dbReference type="NCBI Taxonomy" id="43982"/>
    <lineage>
        <taxon>Eukaryota</taxon>
        <taxon>Fungi</taxon>
        <taxon>Dikarya</taxon>
        <taxon>Ascomycota</taxon>
        <taxon>Saccharomycotina</taxon>
        <taxon>Pichiomycetes</taxon>
        <taxon>Pichiales</taxon>
        <taxon>Pichiaceae</taxon>
        <taxon>Ambrosiozyma</taxon>
    </lineage>
</organism>
<proteinExistence type="predicted"/>
<dbReference type="Proteomes" id="UP001165063">
    <property type="component" value="Unassembled WGS sequence"/>
</dbReference>
<accession>A0A9W7DCR7</accession>
<evidence type="ECO:0000313" key="2">
    <source>
        <dbReference type="Proteomes" id="UP001165063"/>
    </source>
</evidence>
<keyword evidence="2" id="KW-1185">Reference proteome</keyword>
<dbReference type="AlphaFoldDB" id="A0A9W7DCR7"/>
<dbReference type="EMBL" id="BSXU01000280">
    <property type="protein sequence ID" value="GMG20090.1"/>
    <property type="molecule type" value="Genomic_DNA"/>
</dbReference>
<name>A0A9W7DCR7_AMBMO</name>
<sequence length="168" mass="19681">MDISHSSPPQIDWAIVKPNINHIMTGLPTELQDTIWETLIESYTTLESLINLIGIHPNLDHCLKNVLQKKTCLLYRTDDRAYWIDAYDEEPDYFLSFDANQNDYQCLLPLQSSSFQALSSFMISQDCHFGCLYSYVDRKDIRSHWSTFQTLFECIDTIEYHQGQLNSW</sequence>
<protein>
    <submittedName>
        <fullName evidence="1">Unnamed protein product</fullName>
    </submittedName>
</protein>